<dbReference type="EMBL" id="JAGGKV010000006">
    <property type="protein sequence ID" value="MBP1963759.1"/>
    <property type="molecule type" value="Genomic_DNA"/>
</dbReference>
<accession>A0ABS4I0U6</accession>
<evidence type="ECO:0000313" key="2">
    <source>
        <dbReference type="Proteomes" id="UP001519344"/>
    </source>
</evidence>
<dbReference type="Proteomes" id="UP001519344">
    <property type="component" value="Unassembled WGS sequence"/>
</dbReference>
<gene>
    <name evidence="1" type="ORF">J2Z65_002978</name>
</gene>
<sequence>MKMEHRMKIEREPAAAVSVPNRAGSGSLTAYGDYAYVLERILSVFIWAAV</sequence>
<protein>
    <submittedName>
        <fullName evidence="1">Uncharacterized protein</fullName>
    </submittedName>
</protein>
<keyword evidence="2" id="KW-1185">Reference proteome</keyword>
<proteinExistence type="predicted"/>
<comment type="caution">
    <text evidence="1">The sequence shown here is derived from an EMBL/GenBank/DDBJ whole genome shotgun (WGS) entry which is preliminary data.</text>
</comment>
<evidence type="ECO:0000313" key="1">
    <source>
        <dbReference type="EMBL" id="MBP1963759.1"/>
    </source>
</evidence>
<organism evidence="1 2">
    <name type="scientific">Paenibacillus aceris</name>
    <dbReference type="NCBI Taxonomy" id="869555"/>
    <lineage>
        <taxon>Bacteria</taxon>
        <taxon>Bacillati</taxon>
        <taxon>Bacillota</taxon>
        <taxon>Bacilli</taxon>
        <taxon>Bacillales</taxon>
        <taxon>Paenibacillaceae</taxon>
        <taxon>Paenibacillus</taxon>
    </lineage>
</organism>
<name>A0ABS4I0U6_9BACL</name>
<reference evidence="1 2" key="1">
    <citation type="submission" date="2021-03" db="EMBL/GenBank/DDBJ databases">
        <title>Genomic Encyclopedia of Type Strains, Phase IV (KMG-IV): sequencing the most valuable type-strain genomes for metagenomic binning, comparative biology and taxonomic classification.</title>
        <authorList>
            <person name="Goeker M."/>
        </authorList>
    </citation>
    <scope>NUCLEOTIDE SEQUENCE [LARGE SCALE GENOMIC DNA]</scope>
    <source>
        <strain evidence="1 2">DSM 24950</strain>
    </source>
</reference>